<feature type="compositionally biased region" description="Basic and acidic residues" evidence="1">
    <location>
        <begin position="409"/>
        <end position="421"/>
    </location>
</feature>
<dbReference type="EMBL" id="MU865300">
    <property type="protein sequence ID" value="KAK4230223.1"/>
    <property type="molecule type" value="Genomic_DNA"/>
</dbReference>
<gene>
    <name evidence="4" type="ORF">QBC38DRAFT_48575</name>
</gene>
<feature type="chain" id="PRO_5042889925" evidence="3">
    <location>
        <begin position="26"/>
        <end position="517"/>
    </location>
</feature>
<reference evidence="4" key="2">
    <citation type="submission" date="2023-05" db="EMBL/GenBank/DDBJ databases">
        <authorList>
            <consortium name="Lawrence Berkeley National Laboratory"/>
            <person name="Steindorff A."/>
            <person name="Hensen N."/>
            <person name="Bonometti L."/>
            <person name="Westerberg I."/>
            <person name="Brannstrom I.O."/>
            <person name="Guillou S."/>
            <person name="Cros-Aarteil S."/>
            <person name="Calhoun S."/>
            <person name="Haridas S."/>
            <person name="Kuo A."/>
            <person name="Mondo S."/>
            <person name="Pangilinan J."/>
            <person name="Riley R."/>
            <person name="Labutti K."/>
            <person name="Andreopoulos B."/>
            <person name="Lipzen A."/>
            <person name="Chen C."/>
            <person name="Yanf M."/>
            <person name="Daum C."/>
            <person name="Ng V."/>
            <person name="Clum A."/>
            <person name="Ohm R."/>
            <person name="Martin F."/>
            <person name="Silar P."/>
            <person name="Natvig D."/>
            <person name="Lalanne C."/>
            <person name="Gautier V."/>
            <person name="Ament-Velasquez S.L."/>
            <person name="Kruys A."/>
            <person name="Hutchinson M.I."/>
            <person name="Powell A.J."/>
            <person name="Barry K."/>
            <person name="Miller A.N."/>
            <person name="Grigoriev I.V."/>
            <person name="Debuchy R."/>
            <person name="Gladieux P."/>
            <person name="Thoren M.H."/>
            <person name="Johannesson H."/>
        </authorList>
    </citation>
    <scope>NUCLEOTIDE SEQUENCE</scope>
    <source>
        <strain evidence="4">CBS 990.96</strain>
    </source>
</reference>
<evidence type="ECO:0000256" key="2">
    <source>
        <dbReference type="SAM" id="Phobius"/>
    </source>
</evidence>
<keyword evidence="5" id="KW-1185">Reference proteome</keyword>
<feature type="region of interest" description="Disordered" evidence="1">
    <location>
        <begin position="396"/>
        <end position="436"/>
    </location>
</feature>
<evidence type="ECO:0000256" key="1">
    <source>
        <dbReference type="SAM" id="MobiDB-lite"/>
    </source>
</evidence>
<keyword evidence="2" id="KW-0812">Transmembrane</keyword>
<protein>
    <submittedName>
        <fullName evidence="4">Uncharacterized protein</fullName>
    </submittedName>
</protein>
<organism evidence="4 5">
    <name type="scientific">Podospora fimiseda</name>
    <dbReference type="NCBI Taxonomy" id="252190"/>
    <lineage>
        <taxon>Eukaryota</taxon>
        <taxon>Fungi</taxon>
        <taxon>Dikarya</taxon>
        <taxon>Ascomycota</taxon>
        <taxon>Pezizomycotina</taxon>
        <taxon>Sordariomycetes</taxon>
        <taxon>Sordariomycetidae</taxon>
        <taxon>Sordariales</taxon>
        <taxon>Podosporaceae</taxon>
        <taxon>Podospora</taxon>
    </lineage>
</organism>
<dbReference type="AlphaFoldDB" id="A0AAN7H2K2"/>
<reference evidence="4" key="1">
    <citation type="journal article" date="2023" name="Mol. Phylogenet. Evol.">
        <title>Genome-scale phylogeny and comparative genomics of the fungal order Sordariales.</title>
        <authorList>
            <person name="Hensen N."/>
            <person name="Bonometti L."/>
            <person name="Westerberg I."/>
            <person name="Brannstrom I.O."/>
            <person name="Guillou S."/>
            <person name="Cros-Aarteil S."/>
            <person name="Calhoun S."/>
            <person name="Haridas S."/>
            <person name="Kuo A."/>
            <person name="Mondo S."/>
            <person name="Pangilinan J."/>
            <person name="Riley R."/>
            <person name="LaButti K."/>
            <person name="Andreopoulos B."/>
            <person name="Lipzen A."/>
            <person name="Chen C."/>
            <person name="Yan M."/>
            <person name="Daum C."/>
            <person name="Ng V."/>
            <person name="Clum A."/>
            <person name="Steindorff A."/>
            <person name="Ohm R.A."/>
            <person name="Martin F."/>
            <person name="Silar P."/>
            <person name="Natvig D.O."/>
            <person name="Lalanne C."/>
            <person name="Gautier V."/>
            <person name="Ament-Velasquez S.L."/>
            <person name="Kruys A."/>
            <person name="Hutchinson M.I."/>
            <person name="Powell A.J."/>
            <person name="Barry K."/>
            <person name="Miller A.N."/>
            <person name="Grigoriev I.V."/>
            <person name="Debuchy R."/>
            <person name="Gladieux P."/>
            <person name="Hiltunen Thoren M."/>
            <person name="Johannesson H."/>
        </authorList>
    </citation>
    <scope>NUCLEOTIDE SEQUENCE</scope>
    <source>
        <strain evidence="4">CBS 990.96</strain>
    </source>
</reference>
<proteinExistence type="predicted"/>
<accession>A0AAN7H2K2</accession>
<comment type="caution">
    <text evidence="4">The sequence shown here is derived from an EMBL/GenBank/DDBJ whole genome shotgun (WGS) entry which is preliminary data.</text>
</comment>
<sequence>MTSSSLVRILFIAAAFLITESNCAAYEQQQQQQRQRYAAIPEETAHPPGGQGLLMPRIYYEAPLNPLQKRQNGVCESGFHPCNELGLVPPNDDVCCPNTHYCIINTTSPLPPLKATCCRIGATCNNNPSPICSEPSFFLCFPPLTTTLSSTPTLLPQTTSSACCPRPCILESQYQCPSSLGGLCCPNTAGCGSNNQCFHTLPPSSPSTPLATPVPEGCITGQISCANQFGGGCCNDKDVCTKINEEARCARRTDLPDDVNLVHESKGLSTGAKAGIAVGVVVFAAGVMGGITWWCIKKRRGKEGTETGNRPRVRPGQTIIGGGMVSGQSQTREVFSDAGVSSRLAPGIGTQEYTGPDAVVGPYSDEYEERRGGSPPSAVTSPGIGIEEYHSTGRAVFPVVPEGPGDFTRAVEIDSGEKGESHQTQGHSRDVSGSTTGYFGGGGGGYFASGVFGAGTGGGGGRPRPETNLSSPGAEDISDRFELYGSDPAELSPLSSPYYGYPTSPEGYNNGDGNNGR</sequence>
<feature type="transmembrane region" description="Helical" evidence="2">
    <location>
        <begin position="274"/>
        <end position="296"/>
    </location>
</feature>
<feature type="region of interest" description="Disordered" evidence="1">
    <location>
        <begin position="302"/>
        <end position="328"/>
    </location>
</feature>
<keyword evidence="2" id="KW-1133">Transmembrane helix</keyword>
<keyword evidence="2" id="KW-0472">Membrane</keyword>
<keyword evidence="3" id="KW-0732">Signal</keyword>
<evidence type="ECO:0000313" key="5">
    <source>
        <dbReference type="Proteomes" id="UP001301958"/>
    </source>
</evidence>
<evidence type="ECO:0000313" key="4">
    <source>
        <dbReference type="EMBL" id="KAK4230223.1"/>
    </source>
</evidence>
<evidence type="ECO:0000256" key="3">
    <source>
        <dbReference type="SAM" id="SignalP"/>
    </source>
</evidence>
<name>A0AAN7H2K2_9PEZI</name>
<dbReference type="Proteomes" id="UP001301958">
    <property type="component" value="Unassembled WGS sequence"/>
</dbReference>
<feature type="region of interest" description="Disordered" evidence="1">
    <location>
        <begin position="457"/>
        <end position="517"/>
    </location>
</feature>
<feature type="signal peptide" evidence="3">
    <location>
        <begin position="1"/>
        <end position="25"/>
    </location>
</feature>